<organism evidence="3 4">
    <name type="scientific">Anabaena cylindrica (strain ATCC 27899 / PCC 7122)</name>
    <dbReference type="NCBI Taxonomy" id="272123"/>
    <lineage>
        <taxon>Bacteria</taxon>
        <taxon>Bacillati</taxon>
        <taxon>Cyanobacteriota</taxon>
        <taxon>Cyanophyceae</taxon>
        <taxon>Nostocales</taxon>
        <taxon>Nostocaceae</taxon>
        <taxon>Anabaena</taxon>
    </lineage>
</organism>
<feature type="domain" description="Glycosyltransferase 2-like" evidence="2">
    <location>
        <begin position="10"/>
        <end position="164"/>
    </location>
</feature>
<keyword evidence="3" id="KW-0808">Transferase</keyword>
<dbReference type="OrthoDB" id="3655479at2"/>
<protein>
    <submittedName>
        <fullName evidence="3">Glycosyl transferase family 2</fullName>
    </submittedName>
</protein>
<keyword evidence="4" id="KW-1185">Reference proteome</keyword>
<dbReference type="PANTHER" id="PTHR43685">
    <property type="entry name" value="GLYCOSYLTRANSFERASE"/>
    <property type="match status" value="1"/>
</dbReference>
<evidence type="ECO:0000259" key="2">
    <source>
        <dbReference type="Pfam" id="PF00535"/>
    </source>
</evidence>
<dbReference type="AlphaFoldDB" id="K9ZIK4"/>
<keyword evidence="1" id="KW-0472">Membrane</keyword>
<keyword evidence="1" id="KW-0812">Transmembrane</keyword>
<dbReference type="InterPro" id="IPR001173">
    <property type="entry name" value="Glyco_trans_2-like"/>
</dbReference>
<feature type="transmembrane region" description="Helical" evidence="1">
    <location>
        <begin position="271"/>
        <end position="291"/>
    </location>
</feature>
<dbReference type="InterPro" id="IPR050834">
    <property type="entry name" value="Glycosyltransf_2"/>
</dbReference>
<dbReference type="RefSeq" id="WP_015215684.1">
    <property type="nucleotide sequence ID" value="NC_019771.1"/>
</dbReference>
<dbReference type="GO" id="GO:0016740">
    <property type="term" value="F:transferase activity"/>
    <property type="evidence" value="ECO:0007669"/>
    <property type="project" value="UniProtKB-KW"/>
</dbReference>
<evidence type="ECO:0000313" key="3">
    <source>
        <dbReference type="EMBL" id="AFZ59063.1"/>
    </source>
</evidence>
<dbReference type="HOGENOM" id="CLU_069115_0_0_3"/>
<dbReference type="Proteomes" id="UP000010474">
    <property type="component" value="Chromosome"/>
</dbReference>
<dbReference type="KEGG" id="acy:Anacy_3674"/>
<dbReference type="SUPFAM" id="SSF53448">
    <property type="entry name" value="Nucleotide-diphospho-sugar transferases"/>
    <property type="match status" value="1"/>
</dbReference>
<evidence type="ECO:0000256" key="1">
    <source>
        <dbReference type="SAM" id="Phobius"/>
    </source>
</evidence>
<name>K9ZIK4_ANACC</name>
<dbReference type="EMBL" id="CP003659">
    <property type="protein sequence ID" value="AFZ59063.1"/>
    <property type="molecule type" value="Genomic_DNA"/>
</dbReference>
<dbReference type="InterPro" id="IPR029044">
    <property type="entry name" value="Nucleotide-diphossugar_trans"/>
</dbReference>
<evidence type="ECO:0000313" key="4">
    <source>
        <dbReference type="Proteomes" id="UP000010474"/>
    </source>
</evidence>
<dbReference type="Pfam" id="PF00535">
    <property type="entry name" value="Glycos_transf_2"/>
    <property type="match status" value="1"/>
</dbReference>
<feature type="transmembrane region" description="Helical" evidence="1">
    <location>
        <begin position="242"/>
        <end position="265"/>
    </location>
</feature>
<dbReference type="CDD" id="cd06423">
    <property type="entry name" value="CESA_like"/>
    <property type="match status" value="1"/>
</dbReference>
<dbReference type="PANTHER" id="PTHR43685:SF3">
    <property type="entry name" value="SLR2126 PROTEIN"/>
    <property type="match status" value="1"/>
</dbReference>
<accession>K9ZIK4</accession>
<keyword evidence="1" id="KW-1133">Transmembrane helix</keyword>
<reference evidence="4" key="1">
    <citation type="journal article" date="2013" name="Proc. Natl. Acad. Sci. U.S.A.">
        <title>Improving the coverage of the cyanobacterial phylum using diversity-driven genome sequencing.</title>
        <authorList>
            <person name="Shih P.M."/>
            <person name="Wu D."/>
            <person name="Latifi A."/>
            <person name="Axen S.D."/>
            <person name="Fewer D.P."/>
            <person name="Talla E."/>
            <person name="Calteau A."/>
            <person name="Cai F."/>
            <person name="Tandeau de Marsac N."/>
            <person name="Rippka R."/>
            <person name="Herdman M."/>
            <person name="Sivonen K."/>
            <person name="Coursin T."/>
            <person name="Laurent T."/>
            <person name="Goodwin L."/>
            <person name="Nolan M."/>
            <person name="Davenport K.W."/>
            <person name="Han C.S."/>
            <person name="Rubin E.M."/>
            <person name="Eisen J.A."/>
            <person name="Woyke T."/>
            <person name="Gugger M."/>
            <person name="Kerfeld C.A."/>
        </authorList>
    </citation>
    <scope>NUCLEOTIDE SEQUENCE [LARGE SCALE GENOMIC DNA]</scope>
    <source>
        <strain evidence="4">ATCC 27899 / PCC 7122</strain>
    </source>
</reference>
<sequence>MNLPKELSISVIIPVYNGGESFRQCLLRISASILKPTEVIVVADGDKDDSWQVAADWGAKVIRLKENSGPAQARNVGVVAAEGEILFFVDADVAIAPDTINRVRLAFTEDASLAAVIGSYDDTPGASNFLSQYKNLLHHYTHQNANEDAFTFWGACGAIRRDIFLAMGGFDENYRRPCVEDIELGYRLKAAGYKIRLDKALQVKHLKQWGIVSLVKADVCDRALPWTQLILRQGEMRSDLNLAWSSRVSVILVYSLLLTLFASFWLHPLLIFSMIISLLLIIINLSIYRFFLYKRGIIFTFKVLPWHWFYYFYSGLAFIMGMIYVKF</sequence>
<dbReference type="Gene3D" id="3.90.550.10">
    <property type="entry name" value="Spore Coat Polysaccharide Biosynthesis Protein SpsA, Chain A"/>
    <property type="match status" value="1"/>
</dbReference>
<feature type="transmembrane region" description="Helical" evidence="1">
    <location>
        <begin position="303"/>
        <end position="325"/>
    </location>
</feature>
<proteinExistence type="predicted"/>
<dbReference type="eggNOG" id="COG1216">
    <property type="taxonomic scope" value="Bacteria"/>
</dbReference>
<dbReference type="STRING" id="272123.Anacy_3674"/>
<gene>
    <name evidence="3" type="ordered locus">Anacy_3674</name>
</gene>
<dbReference type="PATRIC" id="fig|272123.3.peg.3995"/>